<dbReference type="AlphaFoldDB" id="A0AAD5TIK6"/>
<keyword evidence="2 4" id="KW-0378">Hydrolase</keyword>
<name>A0AAD5TIK6_9FUNG</name>
<evidence type="ECO:0000256" key="2">
    <source>
        <dbReference type="ARBA" id="ARBA00022801"/>
    </source>
</evidence>
<feature type="domain" description="GH26" evidence="6">
    <location>
        <begin position="19"/>
        <end position="417"/>
    </location>
</feature>
<reference evidence="7" key="1">
    <citation type="submission" date="2020-05" db="EMBL/GenBank/DDBJ databases">
        <title>Phylogenomic resolution of chytrid fungi.</title>
        <authorList>
            <person name="Stajich J.E."/>
            <person name="Amses K."/>
            <person name="Simmons R."/>
            <person name="Seto K."/>
            <person name="Myers J."/>
            <person name="Bonds A."/>
            <person name="Quandt C.A."/>
            <person name="Barry K."/>
            <person name="Liu P."/>
            <person name="Grigoriev I."/>
            <person name="Longcore J.E."/>
            <person name="James T.Y."/>
        </authorList>
    </citation>
    <scope>NUCLEOTIDE SEQUENCE</scope>
    <source>
        <strain evidence="7">JEL0379</strain>
    </source>
</reference>
<feature type="active site" description="Proton donor" evidence="4">
    <location>
        <position position="158"/>
    </location>
</feature>
<evidence type="ECO:0000256" key="5">
    <source>
        <dbReference type="SAM" id="SignalP"/>
    </source>
</evidence>
<keyword evidence="5" id="KW-0732">Signal</keyword>
<evidence type="ECO:0000256" key="4">
    <source>
        <dbReference type="PROSITE-ProRule" id="PRU01100"/>
    </source>
</evidence>
<organism evidence="7 8">
    <name type="scientific">Geranomyces variabilis</name>
    <dbReference type="NCBI Taxonomy" id="109894"/>
    <lineage>
        <taxon>Eukaryota</taxon>
        <taxon>Fungi</taxon>
        <taxon>Fungi incertae sedis</taxon>
        <taxon>Chytridiomycota</taxon>
        <taxon>Chytridiomycota incertae sedis</taxon>
        <taxon>Chytridiomycetes</taxon>
        <taxon>Spizellomycetales</taxon>
        <taxon>Powellomycetaceae</taxon>
        <taxon>Geranomyces</taxon>
    </lineage>
</organism>
<protein>
    <recommendedName>
        <fullName evidence="6">GH26 domain-containing protein</fullName>
    </recommendedName>
</protein>
<dbReference type="PANTHER" id="PTHR40079">
    <property type="entry name" value="MANNAN ENDO-1,4-BETA-MANNOSIDASE E-RELATED"/>
    <property type="match status" value="1"/>
</dbReference>
<feature type="signal peptide" evidence="5">
    <location>
        <begin position="1"/>
        <end position="25"/>
    </location>
</feature>
<evidence type="ECO:0000313" key="7">
    <source>
        <dbReference type="EMBL" id="KAJ3177600.1"/>
    </source>
</evidence>
<evidence type="ECO:0000313" key="8">
    <source>
        <dbReference type="Proteomes" id="UP001212152"/>
    </source>
</evidence>
<keyword evidence="8" id="KW-1185">Reference proteome</keyword>
<proteinExistence type="inferred from homology"/>
<dbReference type="InterPro" id="IPR017853">
    <property type="entry name" value="GH"/>
</dbReference>
<comment type="caution">
    <text evidence="7">The sequence shown here is derived from an EMBL/GenBank/DDBJ whole genome shotgun (WGS) entry which is preliminary data.</text>
</comment>
<dbReference type="PANTHER" id="PTHR40079:SF4">
    <property type="entry name" value="GH26 DOMAIN-CONTAINING PROTEIN-RELATED"/>
    <property type="match status" value="1"/>
</dbReference>
<accession>A0AAD5TIK6</accession>
<dbReference type="InterPro" id="IPR000805">
    <property type="entry name" value="Glyco_hydro_26"/>
</dbReference>
<evidence type="ECO:0000256" key="3">
    <source>
        <dbReference type="ARBA" id="ARBA00023295"/>
    </source>
</evidence>
<dbReference type="Proteomes" id="UP001212152">
    <property type="component" value="Unassembled WGS sequence"/>
</dbReference>
<evidence type="ECO:0000256" key="1">
    <source>
        <dbReference type="ARBA" id="ARBA00007754"/>
    </source>
</evidence>
<dbReference type="Gene3D" id="3.20.20.80">
    <property type="entry name" value="Glycosidases"/>
    <property type="match status" value="1"/>
</dbReference>
<comment type="similarity">
    <text evidence="1 4">Belongs to the glycosyl hydrolase 26 family.</text>
</comment>
<dbReference type="InterPro" id="IPR022790">
    <property type="entry name" value="GH26_dom"/>
</dbReference>
<dbReference type="GO" id="GO:0006080">
    <property type="term" value="P:substituted mannan metabolic process"/>
    <property type="evidence" value="ECO:0007669"/>
    <property type="project" value="InterPro"/>
</dbReference>
<keyword evidence="3 4" id="KW-0326">Glycosidase</keyword>
<evidence type="ECO:0000259" key="6">
    <source>
        <dbReference type="PROSITE" id="PS51764"/>
    </source>
</evidence>
<feature type="active site" description="Nucleophile" evidence="4">
    <location>
        <position position="324"/>
    </location>
</feature>
<sequence length="475" mass="51016">MLAASTHRSSLPLLLLLLLSAAAAASRATAAAPPHALAGRDVGVAATLAPLEQPSQVLFGSWVDMIGGTDTPAQTNDRFAFHKLGLFQTNMNIPDDLANVPSLIAKIADTNTDAIVYLTVYPMNGFDAVTDAHIEELAGYLKTAADAGRRFMIRYAPEMNGNWFVYGQDPVAFIAGWRRFVTAMRNIVDNSKIAFLWSPNSSNGYPFVGGAHQPVNATAILTHLDTNKDGKFDMWDDPYSPYYPGDDYVSWTGLSMYHYGKAYPWVDNVLPPAGVFEAMLTGQVNYANGNYGVYNFYSMFAGDGKGQNVTTPVSAGGKPFMISETAAVFHQGYLKPGQSFDQATYLYPGPGILAIKQTWWRQIFNTTLLAQYPKLKGICFFEFRKQEEETLREFRVLGDHLTGNFSSADENTVLSAFVGDVKAYEAKIRWAADAGKAGVASVDGGSNGATASAPGVGVAAAAGAAIAALVSSLLA</sequence>
<dbReference type="PROSITE" id="PS51764">
    <property type="entry name" value="GH26"/>
    <property type="match status" value="1"/>
</dbReference>
<feature type="chain" id="PRO_5042190395" description="GH26 domain-containing protein" evidence="5">
    <location>
        <begin position="26"/>
        <end position="475"/>
    </location>
</feature>
<dbReference type="EMBL" id="JADGJQ010000032">
    <property type="protein sequence ID" value="KAJ3177600.1"/>
    <property type="molecule type" value="Genomic_DNA"/>
</dbReference>
<dbReference type="SUPFAM" id="SSF51445">
    <property type="entry name" value="(Trans)glycosidases"/>
    <property type="match status" value="1"/>
</dbReference>
<gene>
    <name evidence="7" type="ORF">HDU87_004353</name>
</gene>
<dbReference type="GO" id="GO:0016985">
    <property type="term" value="F:mannan endo-1,4-beta-mannosidase activity"/>
    <property type="evidence" value="ECO:0007669"/>
    <property type="project" value="InterPro"/>
</dbReference>